<reference evidence="8 9" key="1">
    <citation type="submission" date="2020-07" db="EMBL/GenBank/DDBJ databases">
        <title>Genomic Encyclopedia of Type Strains, Phase IV (KMG-IV): sequencing the most valuable type-strain genomes for metagenomic binning, comparative biology and taxonomic classification.</title>
        <authorList>
            <person name="Goeker M."/>
        </authorList>
    </citation>
    <scope>NUCLEOTIDE SEQUENCE [LARGE SCALE GENOMIC DNA]</scope>
    <source>
        <strain evidence="8 9">DSM 45533</strain>
    </source>
</reference>
<proteinExistence type="predicted"/>
<evidence type="ECO:0000313" key="8">
    <source>
        <dbReference type="EMBL" id="MBA2890437.1"/>
    </source>
</evidence>
<dbReference type="InterPro" id="IPR045540">
    <property type="entry name" value="YegS/DAGK_C"/>
</dbReference>
<dbReference type="EMBL" id="JACDUR010000002">
    <property type="protein sequence ID" value="MBA2890437.1"/>
    <property type="molecule type" value="Genomic_DNA"/>
</dbReference>
<dbReference type="PANTHER" id="PTHR14969:SF62">
    <property type="entry name" value="DECAPRENYLPHOSPHORYL-5-PHOSPHORIBOSE PHOSPHATASE RV3807C-RELATED"/>
    <property type="match status" value="1"/>
</dbReference>
<comment type="caution">
    <text evidence="8">The sequence shown here is derived from an EMBL/GenBank/DDBJ whole genome shotgun (WGS) entry which is preliminary data.</text>
</comment>
<evidence type="ECO:0000259" key="7">
    <source>
        <dbReference type="SMART" id="SM00014"/>
    </source>
</evidence>
<dbReference type="SUPFAM" id="SSF111331">
    <property type="entry name" value="NAD kinase/diacylglycerol kinase-like"/>
    <property type="match status" value="1"/>
</dbReference>
<comment type="subcellular location">
    <subcellularLocation>
        <location evidence="1">Cell membrane</location>
        <topology evidence="1">Multi-pass membrane protein</topology>
    </subcellularLocation>
</comment>
<gene>
    <name evidence="8" type="ORF">HNR30_001778</name>
</gene>
<evidence type="ECO:0000256" key="6">
    <source>
        <dbReference type="ARBA" id="ARBA00023136"/>
    </source>
</evidence>
<accession>A0A7W0HP67</accession>
<keyword evidence="4 8" id="KW-0378">Hydrolase</keyword>
<dbReference type="PANTHER" id="PTHR14969">
    <property type="entry name" value="SPHINGOSINE-1-PHOSPHATE PHOSPHOHYDROLASE"/>
    <property type="match status" value="1"/>
</dbReference>
<dbReference type="GO" id="GO:0005886">
    <property type="term" value="C:plasma membrane"/>
    <property type="evidence" value="ECO:0007669"/>
    <property type="project" value="UniProtKB-SubCell"/>
</dbReference>
<dbReference type="Gene3D" id="2.60.200.40">
    <property type="match status" value="1"/>
</dbReference>
<dbReference type="InterPro" id="IPR036938">
    <property type="entry name" value="PAP2/HPO_sf"/>
</dbReference>
<keyword evidence="5" id="KW-1133">Transmembrane helix</keyword>
<evidence type="ECO:0000256" key="2">
    <source>
        <dbReference type="ARBA" id="ARBA00022475"/>
    </source>
</evidence>
<dbReference type="Gene3D" id="1.20.144.10">
    <property type="entry name" value="Phosphatidic acid phosphatase type 2/haloperoxidase"/>
    <property type="match status" value="1"/>
</dbReference>
<dbReference type="EC" id="3.6.1.27" evidence="8"/>
<dbReference type="InterPro" id="IPR016064">
    <property type="entry name" value="NAD/diacylglycerol_kinase_sf"/>
</dbReference>
<dbReference type="GO" id="GO:0050380">
    <property type="term" value="F:undecaprenyl-diphosphatase activity"/>
    <property type="evidence" value="ECO:0007669"/>
    <property type="project" value="UniProtKB-EC"/>
</dbReference>
<dbReference type="Pfam" id="PF01569">
    <property type="entry name" value="PAP2"/>
    <property type="match status" value="1"/>
</dbReference>
<protein>
    <submittedName>
        <fullName evidence="8">Undecaprenyl-diphosphatase</fullName>
        <ecNumber evidence="8">3.6.1.27</ecNumber>
    </submittedName>
</protein>
<evidence type="ECO:0000256" key="1">
    <source>
        <dbReference type="ARBA" id="ARBA00004651"/>
    </source>
</evidence>
<dbReference type="Proteomes" id="UP000530928">
    <property type="component" value="Unassembled WGS sequence"/>
</dbReference>
<evidence type="ECO:0000256" key="5">
    <source>
        <dbReference type="ARBA" id="ARBA00022989"/>
    </source>
</evidence>
<evidence type="ECO:0000256" key="4">
    <source>
        <dbReference type="ARBA" id="ARBA00022801"/>
    </source>
</evidence>
<organism evidence="8 9">
    <name type="scientific">Nonomuraea soli</name>
    <dbReference type="NCBI Taxonomy" id="1032476"/>
    <lineage>
        <taxon>Bacteria</taxon>
        <taxon>Bacillati</taxon>
        <taxon>Actinomycetota</taxon>
        <taxon>Actinomycetes</taxon>
        <taxon>Streptosporangiales</taxon>
        <taxon>Streptosporangiaceae</taxon>
        <taxon>Nonomuraea</taxon>
    </lineage>
</organism>
<name>A0A7W0HP67_9ACTN</name>
<keyword evidence="6" id="KW-0472">Membrane</keyword>
<keyword evidence="2" id="KW-1003">Cell membrane</keyword>
<dbReference type="SMART" id="SM00014">
    <property type="entry name" value="acidPPc"/>
    <property type="match status" value="1"/>
</dbReference>
<dbReference type="Pfam" id="PF19279">
    <property type="entry name" value="YegS_C"/>
    <property type="match status" value="1"/>
</dbReference>
<dbReference type="InterPro" id="IPR000326">
    <property type="entry name" value="PAP2/HPO"/>
</dbReference>
<keyword evidence="9" id="KW-1185">Reference proteome</keyword>
<evidence type="ECO:0000256" key="3">
    <source>
        <dbReference type="ARBA" id="ARBA00022692"/>
    </source>
</evidence>
<evidence type="ECO:0000313" key="9">
    <source>
        <dbReference type="Proteomes" id="UP000530928"/>
    </source>
</evidence>
<dbReference type="AlphaFoldDB" id="A0A7W0HP67"/>
<sequence>MRLRSHLHRLDKKLFAAVAEANLPGLERVLPRVSRAADNALLWAGISGALALSGRRRLRRAATRGLLAVSLASPLVNLVGKQIFNRRRPASAGLPIGRALTMPRSASFPSGHSASAAAFATAVAMEAPARIAVPVGLLAAAVAFSRVYTGVHYPGDVLAGVGVGMAAGLLTRRIWPEAGEAGRARAAATAPADACSPDGEGLVVLAEAGAEGQLDALLHDLPGARAAALDETRPVRQAADPQAGPYVVPGAVRQAKVLGVAGGDRAMAAGASLALEAGVPLLPIPSGAPGEFSQALGLEEGDDAVTAYRSGTVVAVDVGQASIGTQGERRVFLNHVGAGLHPELARRTQARRHAIGKWPAMVWSLAGLLGSGAEPADLVVDGVPYRTWMVFAGNCRHDGRGPVPVRRQRLEDGLLDIRLLTAAARLPRLRAITSLIGGRLGLSRHYRHWHADTLTIEGARSAAFDGHQVRTRGPLVLSKRPRALHVLR</sequence>
<feature type="domain" description="Phosphatidic acid phosphatase type 2/haloperoxidase" evidence="7">
    <location>
        <begin position="63"/>
        <end position="172"/>
    </location>
</feature>
<dbReference type="SUPFAM" id="SSF48317">
    <property type="entry name" value="Acid phosphatase/Vanadium-dependent haloperoxidase"/>
    <property type="match status" value="1"/>
</dbReference>
<dbReference type="RefSeq" id="WP_181609262.1">
    <property type="nucleotide sequence ID" value="NZ_BAABAM010000006.1"/>
</dbReference>
<keyword evidence="3" id="KW-0812">Transmembrane</keyword>